<organism evidence="3 4">
    <name type="scientific">Fusarium heterosporum</name>
    <dbReference type="NCBI Taxonomy" id="42747"/>
    <lineage>
        <taxon>Eukaryota</taxon>
        <taxon>Fungi</taxon>
        <taxon>Dikarya</taxon>
        <taxon>Ascomycota</taxon>
        <taxon>Pezizomycotina</taxon>
        <taxon>Sordariomycetes</taxon>
        <taxon>Hypocreomycetidae</taxon>
        <taxon>Hypocreales</taxon>
        <taxon>Nectriaceae</taxon>
        <taxon>Fusarium</taxon>
        <taxon>Fusarium heterosporum species complex</taxon>
    </lineage>
</organism>
<evidence type="ECO:0000313" key="3">
    <source>
        <dbReference type="EMBL" id="KAF5658294.1"/>
    </source>
</evidence>
<name>A0A8H5WHI2_FUSHE</name>
<dbReference type="AlphaFoldDB" id="A0A8H5WHI2"/>
<comment type="caution">
    <text evidence="3">The sequence shown here is derived from an EMBL/GenBank/DDBJ whole genome shotgun (WGS) entry which is preliminary data.</text>
</comment>
<keyword evidence="2" id="KW-0472">Membrane</keyword>
<feature type="transmembrane region" description="Helical" evidence="2">
    <location>
        <begin position="25"/>
        <end position="47"/>
    </location>
</feature>
<keyword evidence="2" id="KW-1133">Transmembrane helix</keyword>
<keyword evidence="2" id="KW-0812">Transmembrane</keyword>
<accession>A0A8H5WHI2</accession>
<dbReference type="Proteomes" id="UP000567885">
    <property type="component" value="Unassembled WGS sequence"/>
</dbReference>
<proteinExistence type="predicted"/>
<reference evidence="3 4" key="1">
    <citation type="submission" date="2020-05" db="EMBL/GenBank/DDBJ databases">
        <title>Identification and distribution of gene clusters putatively required for synthesis of sphingolipid metabolism inhibitors in phylogenetically diverse species of the filamentous fungus Fusarium.</title>
        <authorList>
            <person name="Kim H.-S."/>
            <person name="Busman M."/>
            <person name="Brown D.W."/>
            <person name="Divon H."/>
            <person name="Uhlig S."/>
            <person name="Proctor R.H."/>
        </authorList>
    </citation>
    <scope>NUCLEOTIDE SEQUENCE [LARGE SCALE GENOMIC DNA]</scope>
    <source>
        <strain evidence="3 4">NRRL 20693</strain>
    </source>
</reference>
<gene>
    <name evidence="3" type="ORF">FHETE_9947</name>
</gene>
<protein>
    <submittedName>
        <fullName evidence="3">Uncharacterized protein</fullName>
    </submittedName>
</protein>
<evidence type="ECO:0000313" key="4">
    <source>
        <dbReference type="Proteomes" id="UP000567885"/>
    </source>
</evidence>
<dbReference type="EMBL" id="JAAGWQ010000244">
    <property type="protein sequence ID" value="KAF5658294.1"/>
    <property type="molecule type" value="Genomic_DNA"/>
</dbReference>
<feature type="region of interest" description="Disordered" evidence="1">
    <location>
        <begin position="54"/>
        <end position="86"/>
    </location>
</feature>
<dbReference type="OrthoDB" id="3943049at2759"/>
<evidence type="ECO:0000256" key="1">
    <source>
        <dbReference type="SAM" id="MobiDB-lite"/>
    </source>
</evidence>
<keyword evidence="4" id="KW-1185">Reference proteome</keyword>
<sequence length="86" mass="9615">MGQFDWFSSIGATDEAVAVLNDQPMLFTILLIVLVAVGLQSTLIWYIHYATMKPEQRKAKQDKKDKKKAAKTAKASKTSKSDNARK</sequence>
<feature type="compositionally biased region" description="Basic and acidic residues" evidence="1">
    <location>
        <begin position="54"/>
        <end position="64"/>
    </location>
</feature>
<evidence type="ECO:0000256" key="2">
    <source>
        <dbReference type="SAM" id="Phobius"/>
    </source>
</evidence>